<evidence type="ECO:0000256" key="6">
    <source>
        <dbReference type="ARBA" id="ARBA00023295"/>
    </source>
</evidence>
<keyword evidence="6 8" id="KW-0326">Glycosidase</keyword>
<evidence type="ECO:0000313" key="12">
    <source>
        <dbReference type="Proteomes" id="UP000198855"/>
    </source>
</evidence>
<comment type="similarity">
    <text evidence="1 8">Belongs to the glycosyl hydrolase 27 family.</text>
</comment>
<organism evidence="11 12">
    <name type="scientific">Paenibacillus catalpae</name>
    <dbReference type="NCBI Taxonomy" id="1045775"/>
    <lineage>
        <taxon>Bacteria</taxon>
        <taxon>Bacillati</taxon>
        <taxon>Bacillota</taxon>
        <taxon>Bacilli</taxon>
        <taxon>Bacillales</taxon>
        <taxon>Paenibacillaceae</taxon>
        <taxon>Paenibacillus</taxon>
    </lineage>
</organism>
<dbReference type="Pfam" id="PF03442">
    <property type="entry name" value="CBM_X2"/>
    <property type="match status" value="3"/>
</dbReference>
<feature type="region of interest" description="Disordered" evidence="9">
    <location>
        <begin position="477"/>
        <end position="516"/>
    </location>
</feature>
<evidence type="ECO:0000256" key="1">
    <source>
        <dbReference type="ARBA" id="ARBA00009743"/>
    </source>
</evidence>
<keyword evidence="3 8" id="KW-0378">Hydrolase</keyword>
<evidence type="ECO:0000256" key="8">
    <source>
        <dbReference type="RuleBase" id="RU361168"/>
    </source>
</evidence>
<evidence type="ECO:0000313" key="11">
    <source>
        <dbReference type="EMBL" id="SFD53984.1"/>
    </source>
</evidence>
<dbReference type="STRING" id="1045775.SAMN05216378_0370"/>
<dbReference type="InterPro" id="IPR005102">
    <property type="entry name" value="Carbo-bd_X2"/>
</dbReference>
<dbReference type="Gene3D" id="3.20.20.70">
    <property type="entry name" value="Aldolase class I"/>
    <property type="match status" value="1"/>
</dbReference>
<reference evidence="12" key="1">
    <citation type="submission" date="2016-10" db="EMBL/GenBank/DDBJ databases">
        <authorList>
            <person name="Varghese N."/>
            <person name="Submissions S."/>
        </authorList>
    </citation>
    <scope>NUCLEOTIDE SEQUENCE [LARGE SCALE GENOMIC DNA]</scope>
    <source>
        <strain evidence="12">CGMCC 1.10784</strain>
    </source>
</reference>
<feature type="domain" description="SLH" evidence="10">
    <location>
        <begin position="1397"/>
        <end position="1454"/>
    </location>
</feature>
<evidence type="ECO:0000256" key="9">
    <source>
        <dbReference type="SAM" id="MobiDB-lite"/>
    </source>
</evidence>
<evidence type="ECO:0000256" key="5">
    <source>
        <dbReference type="ARBA" id="ARBA00023277"/>
    </source>
</evidence>
<dbReference type="CDD" id="cd14792">
    <property type="entry name" value="GH27"/>
    <property type="match status" value="1"/>
</dbReference>
<comment type="catalytic activity">
    <reaction evidence="8">
        <text>Hydrolysis of terminal, non-reducing alpha-D-galactose residues in alpha-D-galactosides, including galactose oligosaccharides, galactomannans and galactolipids.</text>
        <dbReference type="EC" id="3.2.1.22"/>
    </reaction>
</comment>
<dbReference type="Pfam" id="PF00395">
    <property type="entry name" value="SLH"/>
    <property type="match status" value="3"/>
</dbReference>
<sequence length="1539" mass="163381">MLLVIVVMAQIGFIPPRTNVAEAADNGLAQKPYMGWSSYSMQVYDGPSGNWISEEKIKLMSDTMHDKFQAHGYEYINIDAGWNGSMDEYGRPIPSTEKYPNGFENLVDYVHANGQKLGIYLIPGVSPDAVERDLPIYGAPGCTIGDIVVKPYKYGDYWNLGYKIDFDNPCAQKYIDSIADLIASWGVDFVKFDSVTPGSGHNDESIDARGDVKAWSEALSRHGIWLELSWALDHNYVDYWKQYANGWRIDWDVESYDPNIGMTQWANIARLFPGAALWWRDAGPGGWNDFDSLNVGNGETSGLTKDERQTAATLWAASAAQFYTGDDLTNLDDYGLSLLTNDEVIAVNQAGKPIHPVSMETDQQAWYANNGDGTYTVALFNLGSKGARVGVKWSDIGFSGTGSIRDLWSHQEMGSSATGIDPLFLEPHASRLFKVTAKSGTSIVNDDDTGMKYTGEWNRNGGNELVRDAQDLSVVITESSGSGGGKGGDSSEGAGGDSGDSSGSEGDTPASYTVTINDDDPAITYVNKWGHSSGRSFGDYMGDVHYGEPDGSEPEFTYTFQGTGIELLSEQSTSSGKIDIYIDNEFQSTVDSYGSEQVGQHSVFSKTDLPQGSHTLRAVRNGSGQYYFLFDALKVTAATLLGTPSAASFNKDAPADITVPLPFGTNSLTGVSNGAAALQQGNDYAVTDGVVTIKSSYLAQQPSGQSTALSFRFAGGDEETLSVAVSGTSISPVSASFDKRPGAQADLEVTLTLGDANELTGITSGAGALTEDTDYTLEGNVVRIAKSYLASLPVGDASLSFEFSKSGPRTLAISIANSASPGRYVFVNNDDPSIRYTGSWNRSSGRGLGDYKDDVQWAENNDAFFTYTFQGTGIDYITEVDEGQGDVEIFIDGVSQGTVSTYEAGAHNAPQRTVYTVRGLSNSFHTIKAVKKSGKFMLLDALRVQQPDLIDVSSTDFVKSAPADVSVNLLASPDSLNGVYNGATALVRGTDYTLEGHVLTIKQAYLAAQPVGTTKLTLRFRGDYGDDAHASAEDGAAFSYTFKGTGIELLSPVGPKQGEMEVYMDGELKATVNANAVSRDSQASLYSVSGLAAGTHTIRVVKKSGELMLVDALRFTALEASVPPVSGGGGVVAPPVEPAAPKIVRTTQPNGTVRDELKLAGKEAKALIDARKASGASSLKLVVPDAKDEAAEAGVTLDAEAVKQLAASGLDLDIDVSGAKIHVPNAVLRSIDTEVRFTIAPVNSAQQKAQLERRANLSTIVSAAVKDSGLTLIGYPAVIDTNLPKGETTVVLPLPAGDWSAESLASIGVYIEHSDGTVEYKRGVAVNIDGSGKGIQFTTSKFSTFSLVQSSESSGTVPAAYMNGFDGGLFKPEKAITRAEMATILSRLVQGGTEETKSSAYSDVKPGYWAADAIDKATADGIMNGYADGTFRPEKAITRAEMAALAVRLAGGGSVTGAGFTDTDGHWAEQAVKAAEGAGYINGYADDMFRPNRPLTRAEAVVVLNRALGINPSGGGSSSWKDVPPSYWASSDIEAASIR</sequence>
<evidence type="ECO:0000256" key="3">
    <source>
        <dbReference type="ARBA" id="ARBA00022801"/>
    </source>
</evidence>
<evidence type="ECO:0000259" key="10">
    <source>
        <dbReference type="PROSITE" id="PS51272"/>
    </source>
</evidence>
<dbReference type="SUPFAM" id="SSF81296">
    <property type="entry name" value="E set domains"/>
    <property type="match status" value="3"/>
</dbReference>
<dbReference type="PRINTS" id="PR00740">
    <property type="entry name" value="GLHYDRLASE27"/>
</dbReference>
<keyword evidence="12" id="KW-1185">Reference proteome</keyword>
<keyword evidence="7" id="KW-0624">Polysaccharide degradation</keyword>
<dbReference type="Gene3D" id="2.60.40.10">
    <property type="entry name" value="Immunoglobulins"/>
    <property type="match status" value="3"/>
</dbReference>
<dbReference type="SUPFAM" id="SSF51011">
    <property type="entry name" value="Glycosyl hydrolase domain"/>
    <property type="match status" value="1"/>
</dbReference>
<keyword evidence="4" id="KW-0136">Cellulose degradation</keyword>
<dbReference type="Gene3D" id="2.60.120.260">
    <property type="entry name" value="Galactose-binding domain-like"/>
    <property type="match status" value="3"/>
</dbReference>
<dbReference type="SUPFAM" id="SSF51445">
    <property type="entry name" value="(Trans)glycosidases"/>
    <property type="match status" value="1"/>
</dbReference>
<feature type="compositionally biased region" description="Gly residues" evidence="9">
    <location>
        <begin position="481"/>
        <end position="498"/>
    </location>
</feature>
<evidence type="ECO:0000256" key="2">
    <source>
        <dbReference type="ARBA" id="ARBA00022729"/>
    </source>
</evidence>
<dbReference type="InterPro" id="IPR013785">
    <property type="entry name" value="Aldolase_TIM"/>
</dbReference>
<accession>A0A1I1T5T2</accession>
<dbReference type="Proteomes" id="UP000198855">
    <property type="component" value="Unassembled WGS sequence"/>
</dbReference>
<proteinExistence type="inferred from homology"/>
<dbReference type="GO" id="GO:0004557">
    <property type="term" value="F:alpha-galactosidase activity"/>
    <property type="evidence" value="ECO:0007669"/>
    <property type="project" value="UniProtKB-EC"/>
</dbReference>
<keyword evidence="5" id="KW-0119">Carbohydrate metabolism</keyword>
<dbReference type="Pfam" id="PF16499">
    <property type="entry name" value="Melibiase_2"/>
    <property type="match status" value="2"/>
</dbReference>
<dbReference type="InterPro" id="IPR013780">
    <property type="entry name" value="Glyco_hydro_b"/>
</dbReference>
<dbReference type="InterPro" id="IPR041233">
    <property type="entry name" value="Melibiase_C"/>
</dbReference>
<dbReference type="InterPro" id="IPR001119">
    <property type="entry name" value="SLH_dom"/>
</dbReference>
<dbReference type="EC" id="3.2.1.22" evidence="8"/>
<dbReference type="Gene3D" id="2.60.40.1180">
    <property type="entry name" value="Golgi alpha-mannosidase II"/>
    <property type="match status" value="1"/>
</dbReference>
<evidence type="ECO:0000256" key="4">
    <source>
        <dbReference type="ARBA" id="ARBA00023001"/>
    </source>
</evidence>
<dbReference type="PANTHER" id="PTHR11452:SF75">
    <property type="entry name" value="ALPHA-GALACTOSIDASE MEL1"/>
    <property type="match status" value="1"/>
</dbReference>
<keyword evidence="2" id="KW-0732">Signal</keyword>
<feature type="domain" description="SLH" evidence="10">
    <location>
        <begin position="1455"/>
        <end position="1518"/>
    </location>
</feature>
<dbReference type="EMBL" id="FOMT01000001">
    <property type="protein sequence ID" value="SFD53984.1"/>
    <property type="molecule type" value="Genomic_DNA"/>
</dbReference>
<dbReference type="PANTHER" id="PTHR11452">
    <property type="entry name" value="ALPHA-GALACTOSIDASE/ALPHA-N-ACETYLGALACTOSAMINIDASE"/>
    <property type="match status" value="1"/>
</dbReference>
<dbReference type="InterPro" id="IPR002241">
    <property type="entry name" value="Glyco_hydro_27"/>
</dbReference>
<dbReference type="InterPro" id="IPR017853">
    <property type="entry name" value="GH"/>
</dbReference>
<name>A0A1I1T5T2_9BACL</name>
<gene>
    <name evidence="11" type="ORF">SAMN05216378_0370</name>
</gene>
<dbReference type="Pfam" id="PF17801">
    <property type="entry name" value="Melibiase_C"/>
    <property type="match status" value="1"/>
</dbReference>
<dbReference type="PROSITE" id="PS51272">
    <property type="entry name" value="SLH"/>
    <property type="match status" value="2"/>
</dbReference>
<dbReference type="InterPro" id="IPR013783">
    <property type="entry name" value="Ig-like_fold"/>
</dbReference>
<keyword evidence="8" id="KW-1015">Disulfide bond</keyword>
<evidence type="ECO:0000256" key="7">
    <source>
        <dbReference type="ARBA" id="ARBA00023326"/>
    </source>
</evidence>
<protein>
    <recommendedName>
        <fullName evidence="8">Alpha-galactosidase</fullName>
        <ecNumber evidence="8">3.2.1.22</ecNumber>
    </recommendedName>
    <alternativeName>
        <fullName evidence="8">Melibiase</fullName>
    </alternativeName>
</protein>
<dbReference type="GO" id="GO:0030245">
    <property type="term" value="P:cellulose catabolic process"/>
    <property type="evidence" value="ECO:0007669"/>
    <property type="project" value="UniProtKB-KW"/>
</dbReference>
<dbReference type="InterPro" id="IPR014756">
    <property type="entry name" value="Ig_E-set"/>
</dbReference>